<dbReference type="Proteomes" id="UP000262477">
    <property type="component" value="Unassembled WGS sequence"/>
</dbReference>
<evidence type="ECO:0000313" key="3">
    <source>
        <dbReference type="Proteomes" id="UP000262477"/>
    </source>
</evidence>
<comment type="caution">
    <text evidence="2">The sequence shown here is derived from an EMBL/GenBank/DDBJ whole genome shotgun (WGS) entry which is preliminary data.</text>
</comment>
<accession>A0A371PPU3</accession>
<dbReference type="SUPFAM" id="SSF53474">
    <property type="entry name" value="alpha/beta-Hydrolases"/>
    <property type="match status" value="1"/>
</dbReference>
<dbReference type="InterPro" id="IPR029058">
    <property type="entry name" value="AB_hydrolase_fold"/>
</dbReference>
<dbReference type="GO" id="GO:0006508">
    <property type="term" value="P:proteolysis"/>
    <property type="evidence" value="ECO:0007669"/>
    <property type="project" value="InterPro"/>
</dbReference>
<dbReference type="PANTHER" id="PTHR43056">
    <property type="entry name" value="PEPTIDASE S9 PROLYL OLIGOPEPTIDASE"/>
    <property type="match status" value="1"/>
</dbReference>
<protein>
    <submittedName>
        <fullName evidence="2">S9 family peptidase</fullName>
    </submittedName>
</protein>
<name>A0A371PPU3_STRIH</name>
<dbReference type="GO" id="GO:0008236">
    <property type="term" value="F:serine-type peptidase activity"/>
    <property type="evidence" value="ECO:0007669"/>
    <property type="project" value="InterPro"/>
</dbReference>
<dbReference type="Gene3D" id="3.40.50.1820">
    <property type="entry name" value="alpha/beta hydrolase"/>
    <property type="match status" value="1"/>
</dbReference>
<dbReference type="AlphaFoldDB" id="A0A371PPU3"/>
<sequence>MRPGQETPRAPYGSWASPVTAAAAAAGEARTEWVAFVGDEVWWTELRPAEGGRSALVRRTPDGTVGEVLGPDWDVRTRVIEYGGRPWLPLGDDPAAGCVFTHWADQRVYRMRPGSTPEPISPEPAVPQGARYCDVTRVGDEVWCLREAATGSHQADVRRELVALPLDGTAGRDPAAVRVLAASHHFMSGPKVSPDGTRVCWLGWDHPAMPWDGTVVMCAPIGPDGALGTAQVVAGGPGASVSQVEWDPDRPDVLYLLSDQDGWWNLHELTPGGMSRALCPRAEEFGEALWRIGAQWFFPVGGGRLFVAHGTAGRRLAVLEADGTLRDLNGAEQYTEWAVLATDGRRLVATAAGPRHPRTLLLIDPEGDEPVSGAEVLRAPYTAYADYLPPGYYAVFHGEDGEEVHAYVYPPHHSGHTAPEGELPPFLVQAHGGPTTRSQLVADLSVAFFTSRGIGVVDVQYGGSTGFGRRYRDRLRGQWGVVDVRDCATAARGLVAQGLADPQRLGIRGGSAGGWTAAASLVTEPELYCVAGIYYPLLDPEGWSERGTHDFESRYLDSLVGPWPEAAARYAEVSPLRGADRVRAPFVLLQGLDDPICLPSQAEAFLERLKDSGVPHAYLTFPGEQHGFRRAETVVACLHAELSAYAQSFGFEAPGVPRTELTAGLRTEQAA</sequence>
<proteinExistence type="predicted"/>
<keyword evidence="3" id="KW-1185">Reference proteome</keyword>
<organism evidence="2 3">
    <name type="scientific">Streptomyces inhibens</name>
    <dbReference type="NCBI Taxonomy" id="2293571"/>
    <lineage>
        <taxon>Bacteria</taxon>
        <taxon>Bacillati</taxon>
        <taxon>Actinomycetota</taxon>
        <taxon>Actinomycetes</taxon>
        <taxon>Kitasatosporales</taxon>
        <taxon>Streptomycetaceae</taxon>
        <taxon>Streptomyces</taxon>
    </lineage>
</organism>
<evidence type="ECO:0000313" key="2">
    <source>
        <dbReference type="EMBL" id="REK84532.1"/>
    </source>
</evidence>
<dbReference type="EMBL" id="QUAC01000483">
    <property type="protein sequence ID" value="REK84532.1"/>
    <property type="molecule type" value="Genomic_DNA"/>
</dbReference>
<dbReference type="PANTHER" id="PTHR43056:SF5">
    <property type="entry name" value="PEPTIDASE S9 PROLYL OLIGOPEPTIDASE CATALYTIC DOMAIN-CONTAINING PROTEIN"/>
    <property type="match status" value="1"/>
</dbReference>
<dbReference type="SUPFAM" id="SSF82171">
    <property type="entry name" value="DPP6 N-terminal domain-like"/>
    <property type="match status" value="1"/>
</dbReference>
<evidence type="ECO:0000259" key="1">
    <source>
        <dbReference type="Pfam" id="PF00326"/>
    </source>
</evidence>
<reference evidence="2 3" key="1">
    <citation type="submission" date="2018-08" db="EMBL/GenBank/DDBJ databases">
        <title>Streptomyces NEAU-D10 sp. nov., a novel Actinomycete isolated from soil.</title>
        <authorList>
            <person name="Jin L."/>
        </authorList>
    </citation>
    <scope>NUCLEOTIDE SEQUENCE [LARGE SCALE GENOMIC DNA]</scope>
    <source>
        <strain evidence="2 3">NEAU-D10</strain>
    </source>
</reference>
<dbReference type="InterPro" id="IPR050585">
    <property type="entry name" value="Xaa-Pro_dipeptidyl-ppase/CocE"/>
</dbReference>
<gene>
    <name evidence="2" type="ORF">DY245_42765</name>
</gene>
<feature type="domain" description="Peptidase S9 prolyl oligopeptidase catalytic" evidence="1">
    <location>
        <begin position="445"/>
        <end position="642"/>
    </location>
</feature>
<dbReference type="Pfam" id="PF00326">
    <property type="entry name" value="Peptidase_S9"/>
    <property type="match status" value="1"/>
</dbReference>
<dbReference type="InterPro" id="IPR001375">
    <property type="entry name" value="Peptidase_S9_cat"/>
</dbReference>
<dbReference type="OrthoDB" id="128799at2"/>